<keyword evidence="2" id="KW-1185">Reference proteome</keyword>
<organism evidence="1 2">
    <name type="scientific">Araneus ventricosus</name>
    <name type="common">Orbweaver spider</name>
    <name type="synonym">Epeira ventricosa</name>
    <dbReference type="NCBI Taxonomy" id="182803"/>
    <lineage>
        <taxon>Eukaryota</taxon>
        <taxon>Metazoa</taxon>
        <taxon>Ecdysozoa</taxon>
        <taxon>Arthropoda</taxon>
        <taxon>Chelicerata</taxon>
        <taxon>Arachnida</taxon>
        <taxon>Araneae</taxon>
        <taxon>Araneomorphae</taxon>
        <taxon>Entelegynae</taxon>
        <taxon>Araneoidea</taxon>
        <taxon>Araneidae</taxon>
        <taxon>Araneus</taxon>
    </lineage>
</organism>
<reference evidence="1 2" key="1">
    <citation type="journal article" date="2019" name="Sci. Rep.">
        <title>Orb-weaving spider Araneus ventricosus genome elucidates the spidroin gene catalogue.</title>
        <authorList>
            <person name="Kono N."/>
            <person name="Nakamura H."/>
            <person name="Ohtoshi R."/>
            <person name="Moran D.A.P."/>
            <person name="Shinohara A."/>
            <person name="Yoshida Y."/>
            <person name="Fujiwara M."/>
            <person name="Mori M."/>
            <person name="Tomita M."/>
            <person name="Arakawa K."/>
        </authorList>
    </citation>
    <scope>NUCLEOTIDE SEQUENCE [LARGE SCALE GENOMIC DNA]</scope>
</reference>
<sequence length="99" mass="11505">MSTAVRQVLTHERRKTFLSKTRNVERGRPDLGTFGHSSLITPSLQKLRYSTLRNIDLFPKFEKSSTLSASINYGFLLLNGQITDVTTKTHYQQEWRKFN</sequence>
<dbReference type="EMBL" id="BGPR01000055">
    <property type="protein sequence ID" value="GBL87677.1"/>
    <property type="molecule type" value="Genomic_DNA"/>
</dbReference>
<accession>A0A4Y2B7C0</accession>
<protein>
    <submittedName>
        <fullName evidence="1">Uncharacterized protein</fullName>
    </submittedName>
</protein>
<dbReference type="Proteomes" id="UP000499080">
    <property type="component" value="Unassembled WGS sequence"/>
</dbReference>
<comment type="caution">
    <text evidence="1">The sequence shown here is derived from an EMBL/GenBank/DDBJ whole genome shotgun (WGS) entry which is preliminary data.</text>
</comment>
<dbReference type="AlphaFoldDB" id="A0A4Y2B7C0"/>
<evidence type="ECO:0000313" key="1">
    <source>
        <dbReference type="EMBL" id="GBL87677.1"/>
    </source>
</evidence>
<proteinExistence type="predicted"/>
<evidence type="ECO:0000313" key="2">
    <source>
        <dbReference type="Proteomes" id="UP000499080"/>
    </source>
</evidence>
<gene>
    <name evidence="1" type="ORF">AVEN_81307_1</name>
</gene>
<name>A0A4Y2B7C0_ARAVE</name>